<protein>
    <recommendedName>
        <fullName evidence="3">Alpha/beta hydrolase fold-3 domain-containing protein</fullName>
    </recommendedName>
</protein>
<dbReference type="InterPro" id="IPR029058">
    <property type="entry name" value="AB_hydrolase_fold"/>
</dbReference>
<organism evidence="4">
    <name type="scientific">Spongospora subterranea</name>
    <dbReference type="NCBI Taxonomy" id="70186"/>
    <lineage>
        <taxon>Eukaryota</taxon>
        <taxon>Sar</taxon>
        <taxon>Rhizaria</taxon>
        <taxon>Endomyxa</taxon>
        <taxon>Phytomyxea</taxon>
        <taxon>Plasmodiophorida</taxon>
        <taxon>Plasmodiophoridae</taxon>
        <taxon>Spongospora</taxon>
    </lineage>
</organism>
<feature type="transmembrane region" description="Helical" evidence="2">
    <location>
        <begin position="54"/>
        <end position="71"/>
    </location>
</feature>
<sequence>ICDTQRPTVPVDVTCSADESSLIIITSLMVEAQKNSRPRYVEDLDQYKRPATRSILRILLYLIYVMIVTPLKRLCCIKPIVKGYSIRNEIGLRYLKYAFSNSYEGGRTLEKFTARIVNRRAREQTTPTTWEGFHAFWIGKAPALDSDYPEPIILYIHGGGFSFCDALTFKLGLLELRKAVKLESSKSDLPILSLEYSRSPEAKHPTQLNEAYAAFTYLTASYAERRIIIMGDSAGGNLCLALLLRLKQARYPRPPIAAILISPWCQLSLSNLPPSYMLNQKTDFVDVACNAAYIRHYLPDPPDPSLFENPLVSPIFGDLRDLCPLMIHYGGNEVFADEIGAFIEKVEQAGGEVTVEQEDLAPHITPLLSPFFPEFARRGISAIAKFIVSVHQTTPLRRTVFQSFGEKI</sequence>
<dbReference type="GO" id="GO:0016787">
    <property type="term" value="F:hydrolase activity"/>
    <property type="evidence" value="ECO:0007669"/>
    <property type="project" value="UniProtKB-KW"/>
</dbReference>
<dbReference type="EMBL" id="HACM01008808">
    <property type="protein sequence ID" value="CRZ09250.1"/>
    <property type="molecule type" value="Transcribed_RNA"/>
</dbReference>
<proteinExistence type="predicted"/>
<dbReference type="InterPro" id="IPR013094">
    <property type="entry name" value="AB_hydrolase_3"/>
</dbReference>
<name>A0A0H5R4Y7_9EUKA</name>
<feature type="non-terminal residue" evidence="4">
    <location>
        <position position="1"/>
    </location>
</feature>
<keyword evidence="2" id="KW-0472">Membrane</keyword>
<evidence type="ECO:0000256" key="2">
    <source>
        <dbReference type="SAM" id="Phobius"/>
    </source>
</evidence>
<dbReference type="InterPro" id="IPR050300">
    <property type="entry name" value="GDXG_lipolytic_enzyme"/>
</dbReference>
<evidence type="ECO:0000259" key="3">
    <source>
        <dbReference type="Pfam" id="PF07859"/>
    </source>
</evidence>
<evidence type="ECO:0000256" key="1">
    <source>
        <dbReference type="ARBA" id="ARBA00022801"/>
    </source>
</evidence>
<dbReference type="Pfam" id="PF07859">
    <property type="entry name" value="Abhydrolase_3"/>
    <property type="match status" value="1"/>
</dbReference>
<dbReference type="Gene3D" id="3.40.50.1820">
    <property type="entry name" value="alpha/beta hydrolase"/>
    <property type="match status" value="1"/>
</dbReference>
<keyword evidence="2" id="KW-0812">Transmembrane</keyword>
<keyword evidence="2" id="KW-1133">Transmembrane helix</keyword>
<keyword evidence="1" id="KW-0378">Hydrolase</keyword>
<dbReference type="PANTHER" id="PTHR48081:SF31">
    <property type="entry name" value="STERYL ACETYL HYDROLASE MUG81-RELATED"/>
    <property type="match status" value="1"/>
</dbReference>
<evidence type="ECO:0000313" key="4">
    <source>
        <dbReference type="EMBL" id="CRZ09250.1"/>
    </source>
</evidence>
<dbReference type="AlphaFoldDB" id="A0A0H5R4Y7"/>
<reference evidence="4" key="1">
    <citation type="submission" date="2015-04" db="EMBL/GenBank/DDBJ databases">
        <title>The genome sequence of the plant pathogenic Rhizarian Plasmodiophora brassicae reveals insights in its biotrophic life cycle and the origin of chitin synthesis.</title>
        <authorList>
            <person name="Schwelm A."/>
            <person name="Fogelqvist J."/>
            <person name="Knaust A."/>
            <person name="Julke S."/>
            <person name="Lilja T."/>
            <person name="Dhandapani V."/>
            <person name="Bonilla-Rosso G."/>
            <person name="Karlsson M."/>
            <person name="Shevchenko A."/>
            <person name="Choi S.R."/>
            <person name="Kim H.G."/>
            <person name="Park J.Y."/>
            <person name="Lim Y.P."/>
            <person name="Ludwig-Muller J."/>
            <person name="Dixelius C."/>
        </authorList>
    </citation>
    <scope>NUCLEOTIDE SEQUENCE</scope>
    <source>
        <tissue evidence="4">Potato root galls</tissue>
    </source>
</reference>
<dbReference type="SUPFAM" id="SSF53474">
    <property type="entry name" value="alpha/beta-Hydrolases"/>
    <property type="match status" value="1"/>
</dbReference>
<feature type="domain" description="Alpha/beta hydrolase fold-3" evidence="3">
    <location>
        <begin position="153"/>
        <end position="363"/>
    </location>
</feature>
<accession>A0A0H5R4Y7</accession>
<dbReference type="PANTHER" id="PTHR48081">
    <property type="entry name" value="AB HYDROLASE SUPERFAMILY PROTEIN C4A8.06C"/>
    <property type="match status" value="1"/>
</dbReference>